<dbReference type="GO" id="GO:0003341">
    <property type="term" value="P:cilium movement"/>
    <property type="evidence" value="ECO:0007669"/>
    <property type="project" value="Ensembl"/>
</dbReference>
<dbReference type="Ensembl" id="ENSNBRT00000004055.1">
    <property type="protein sequence ID" value="ENSNBRP00000003923.1"/>
    <property type="gene ID" value="ENSNBRG00000003118.1"/>
</dbReference>
<keyword evidence="3" id="KW-0349">Heme</keyword>
<evidence type="ECO:0000313" key="12">
    <source>
        <dbReference type="Ensembl" id="ENSNBRP00000003923.1"/>
    </source>
</evidence>
<dbReference type="Bgee" id="ENSNBRG00000003118">
    <property type="expression patterns" value="Expressed in testis and 3 other cell types or tissues"/>
</dbReference>
<evidence type="ECO:0000256" key="5">
    <source>
        <dbReference type="ARBA" id="ARBA00023004"/>
    </source>
</evidence>
<evidence type="ECO:0000313" key="13">
    <source>
        <dbReference type="Proteomes" id="UP000261580"/>
    </source>
</evidence>
<dbReference type="OMA" id="DLTHFFH"/>
<dbReference type="InterPro" id="IPR036400">
    <property type="entry name" value="Cyt_B5-like_heme/steroid_sf"/>
</dbReference>
<evidence type="ECO:0000256" key="6">
    <source>
        <dbReference type="ARBA" id="ARBA00023212"/>
    </source>
</evidence>
<feature type="domain" description="Cytochrome b5 heme-binding" evidence="11">
    <location>
        <begin position="12"/>
        <end position="68"/>
    </location>
</feature>
<evidence type="ECO:0000256" key="3">
    <source>
        <dbReference type="ARBA" id="ARBA00022617"/>
    </source>
</evidence>
<evidence type="ECO:0000256" key="1">
    <source>
        <dbReference type="ARBA" id="ARBA00004430"/>
    </source>
</evidence>
<protein>
    <recommendedName>
        <fullName evidence="9">Cytochrome b5 domain-containing protein 1</fullName>
    </recommendedName>
</protein>
<dbReference type="InterPro" id="IPR001199">
    <property type="entry name" value="Cyt_B5-like_heme/steroid-bd"/>
</dbReference>
<comment type="subcellular location">
    <subcellularLocation>
        <location evidence="1">Cytoplasm</location>
        <location evidence="1">Cytoskeleton</location>
        <location evidence="1">Cilium axoneme</location>
    </subcellularLocation>
</comment>
<keyword evidence="4" id="KW-0479">Metal-binding</keyword>
<dbReference type="PROSITE" id="PS50255">
    <property type="entry name" value="CYTOCHROME_B5_2"/>
    <property type="match status" value="1"/>
</dbReference>
<keyword evidence="13" id="KW-1185">Reference proteome</keyword>
<keyword evidence="6" id="KW-0206">Cytoskeleton</keyword>
<evidence type="ECO:0000256" key="10">
    <source>
        <dbReference type="ARBA" id="ARBA00046139"/>
    </source>
</evidence>
<dbReference type="GO" id="GO:0046872">
    <property type="term" value="F:metal ion binding"/>
    <property type="evidence" value="ECO:0007669"/>
    <property type="project" value="UniProtKB-KW"/>
</dbReference>
<organism evidence="12 13">
    <name type="scientific">Neolamprologus brichardi</name>
    <name type="common">Fairy cichlid</name>
    <name type="synonym">Lamprologus brichardi</name>
    <dbReference type="NCBI Taxonomy" id="32507"/>
    <lineage>
        <taxon>Eukaryota</taxon>
        <taxon>Metazoa</taxon>
        <taxon>Chordata</taxon>
        <taxon>Craniata</taxon>
        <taxon>Vertebrata</taxon>
        <taxon>Euteleostomi</taxon>
        <taxon>Actinopterygii</taxon>
        <taxon>Neopterygii</taxon>
        <taxon>Teleostei</taxon>
        <taxon>Neoteleostei</taxon>
        <taxon>Acanthomorphata</taxon>
        <taxon>Ovalentaria</taxon>
        <taxon>Cichlomorphae</taxon>
        <taxon>Cichliformes</taxon>
        <taxon>Cichlidae</taxon>
        <taxon>African cichlids</taxon>
        <taxon>Pseudocrenilabrinae</taxon>
        <taxon>Lamprologini</taxon>
        <taxon>Neolamprologus</taxon>
    </lineage>
</organism>
<comment type="similarity">
    <text evidence="8">Belongs to the cytochrome b5 family.</text>
</comment>
<dbReference type="STRING" id="32507.ENSNBRP00000003923"/>
<evidence type="ECO:0000256" key="4">
    <source>
        <dbReference type="ARBA" id="ARBA00022723"/>
    </source>
</evidence>
<keyword evidence="7" id="KW-0966">Cell projection</keyword>
<name>A0A3Q4GBX4_NEOBR</name>
<evidence type="ECO:0000259" key="11">
    <source>
        <dbReference type="PROSITE" id="PS50255"/>
    </source>
</evidence>
<sequence>LPRAQGLCCGPNQYFTPSEVAAHNTAEDLWVSFLGKVYDLSPLMSQYKGDVLLLPIMEFAGKDISSWFDPKTEDILKYVDPLTCCVAYYTPRGRFLHIPPNGPRSDWDSDIGLPWWRDSRYEVGLLSAKTRWIRIINTLTSQEQWMEVCSEETLNEILQRYLRYNSHARSYTWKYNGAVLDVNKTLSENNVPDNDLELEQLRLDRDAFTPAILLHYNDDLTEG</sequence>
<evidence type="ECO:0000256" key="2">
    <source>
        <dbReference type="ARBA" id="ARBA00022490"/>
    </source>
</evidence>
<keyword evidence="5" id="KW-0408">Iron</keyword>
<dbReference type="Pfam" id="PF00173">
    <property type="entry name" value="Cyt-b5"/>
    <property type="match status" value="1"/>
</dbReference>
<dbReference type="PANTHER" id="PTHR21281:SF0">
    <property type="entry name" value="CYTOCHROME B5 DOMAIN-CONTAINING PROTEIN 1"/>
    <property type="match status" value="1"/>
</dbReference>
<proteinExistence type="inferred from homology"/>
<dbReference type="SUPFAM" id="SSF55856">
    <property type="entry name" value="Cytochrome b5-like heme/steroid binding domain"/>
    <property type="match status" value="1"/>
</dbReference>
<evidence type="ECO:0000256" key="7">
    <source>
        <dbReference type="ARBA" id="ARBA00023273"/>
    </source>
</evidence>
<keyword evidence="2" id="KW-0963">Cytoplasm</keyword>
<reference evidence="12" key="1">
    <citation type="submission" date="2025-08" db="UniProtKB">
        <authorList>
            <consortium name="Ensembl"/>
        </authorList>
    </citation>
    <scope>IDENTIFICATION</scope>
</reference>
<reference evidence="12" key="2">
    <citation type="submission" date="2025-09" db="UniProtKB">
        <authorList>
            <consortium name="Ensembl"/>
        </authorList>
    </citation>
    <scope>IDENTIFICATION</scope>
</reference>
<dbReference type="SMART" id="SM01117">
    <property type="entry name" value="Cyt-b5"/>
    <property type="match status" value="1"/>
</dbReference>
<dbReference type="GeneTree" id="ENSGT00440000037582"/>
<dbReference type="InterPro" id="IPR052320">
    <property type="entry name" value="Cytochrome_b5_domain"/>
</dbReference>
<dbReference type="GO" id="GO:0005930">
    <property type="term" value="C:axoneme"/>
    <property type="evidence" value="ECO:0007669"/>
    <property type="project" value="UniProtKB-SubCell"/>
</dbReference>
<evidence type="ECO:0000256" key="8">
    <source>
        <dbReference type="ARBA" id="ARBA00038168"/>
    </source>
</evidence>
<dbReference type="AlphaFoldDB" id="A0A3Q4GBX4"/>
<dbReference type="GO" id="GO:0003356">
    <property type="term" value="P:regulation of cilium beat frequency"/>
    <property type="evidence" value="ECO:0007669"/>
    <property type="project" value="Ensembl"/>
</dbReference>
<comment type="function">
    <text evidence="10">Radial spoke stalk protein that binds heme under oxidizing conditions. Required for the coordinated beating of multiple cilia maybe by functioning in a redox signaling pathway.</text>
</comment>
<evidence type="ECO:0000256" key="9">
    <source>
        <dbReference type="ARBA" id="ARBA00040649"/>
    </source>
</evidence>
<dbReference type="Proteomes" id="UP000261580">
    <property type="component" value="Unassembled WGS sequence"/>
</dbReference>
<dbReference type="Gene3D" id="3.10.120.10">
    <property type="entry name" value="Cytochrome b5-like heme/steroid binding domain"/>
    <property type="match status" value="1"/>
</dbReference>
<dbReference type="PANTHER" id="PTHR21281">
    <property type="entry name" value="CYTOCHROME B5 DOMAIN-CONTAINING PROTEIN 1"/>
    <property type="match status" value="1"/>
</dbReference>
<accession>A0A3Q4GBX4</accession>